<keyword evidence="1" id="KW-1133">Transmembrane helix</keyword>
<accession>A0AAD9VIM4</accession>
<comment type="caution">
    <text evidence="2">The sequence shown here is derived from an EMBL/GenBank/DDBJ whole genome shotgun (WGS) entry which is preliminary data.</text>
</comment>
<proteinExistence type="predicted"/>
<evidence type="ECO:0000313" key="3">
    <source>
        <dbReference type="Proteomes" id="UP001258017"/>
    </source>
</evidence>
<sequence length="96" mass="11329">MKSNDNEYDNNAALKPFVCPPDKYCPYCCCNWQCCLVVQKRPPRHIWETWYFWLGVALLVVFILTSVCRSDIMHVLMIMDETVEQIVLEHLGMRCL</sequence>
<gene>
    <name evidence="2" type="ORF">KPH14_007454</name>
</gene>
<dbReference type="Proteomes" id="UP001258017">
    <property type="component" value="Unassembled WGS sequence"/>
</dbReference>
<dbReference type="EMBL" id="JAIFRP010004408">
    <property type="protein sequence ID" value="KAK2576121.1"/>
    <property type="molecule type" value="Genomic_DNA"/>
</dbReference>
<keyword evidence="3" id="KW-1185">Reference proteome</keyword>
<organism evidence="2 3">
    <name type="scientific">Odynerus spinipes</name>
    <dbReference type="NCBI Taxonomy" id="1348599"/>
    <lineage>
        <taxon>Eukaryota</taxon>
        <taxon>Metazoa</taxon>
        <taxon>Ecdysozoa</taxon>
        <taxon>Arthropoda</taxon>
        <taxon>Hexapoda</taxon>
        <taxon>Insecta</taxon>
        <taxon>Pterygota</taxon>
        <taxon>Neoptera</taxon>
        <taxon>Endopterygota</taxon>
        <taxon>Hymenoptera</taxon>
        <taxon>Apocrita</taxon>
        <taxon>Aculeata</taxon>
        <taxon>Vespoidea</taxon>
        <taxon>Vespidae</taxon>
        <taxon>Eumeninae</taxon>
        <taxon>Odynerus</taxon>
    </lineage>
</organism>
<keyword evidence="1" id="KW-0812">Transmembrane</keyword>
<reference evidence="2" key="1">
    <citation type="submission" date="2021-08" db="EMBL/GenBank/DDBJ databases">
        <authorList>
            <person name="Misof B."/>
            <person name="Oliver O."/>
            <person name="Podsiadlowski L."/>
            <person name="Donath A."/>
            <person name="Peters R."/>
            <person name="Mayer C."/>
            <person name="Rust J."/>
            <person name="Gunkel S."/>
            <person name="Lesny P."/>
            <person name="Martin S."/>
            <person name="Oeyen J.P."/>
            <person name="Petersen M."/>
            <person name="Panagiotis P."/>
            <person name="Wilbrandt J."/>
            <person name="Tanja T."/>
        </authorList>
    </citation>
    <scope>NUCLEOTIDE SEQUENCE</scope>
    <source>
        <strain evidence="2">GBR_01_08_01A</strain>
        <tissue evidence="2">Thorax + abdomen</tissue>
    </source>
</reference>
<feature type="transmembrane region" description="Helical" evidence="1">
    <location>
        <begin position="50"/>
        <end position="68"/>
    </location>
</feature>
<dbReference type="AlphaFoldDB" id="A0AAD9VIM4"/>
<protein>
    <submittedName>
        <fullName evidence="2">Uncharacterized protein</fullName>
    </submittedName>
</protein>
<evidence type="ECO:0000313" key="2">
    <source>
        <dbReference type="EMBL" id="KAK2576121.1"/>
    </source>
</evidence>
<name>A0AAD9VIM4_9HYME</name>
<reference evidence="2" key="2">
    <citation type="journal article" date="2023" name="Commun. Biol.">
        <title>Intrasexual cuticular hydrocarbon dimorphism in a wasp sheds light on hydrocarbon biosynthesis genes in Hymenoptera.</title>
        <authorList>
            <person name="Moris V.C."/>
            <person name="Podsiadlowski L."/>
            <person name="Martin S."/>
            <person name="Oeyen J.P."/>
            <person name="Donath A."/>
            <person name="Petersen M."/>
            <person name="Wilbrandt J."/>
            <person name="Misof B."/>
            <person name="Liedtke D."/>
            <person name="Thamm M."/>
            <person name="Scheiner R."/>
            <person name="Schmitt T."/>
            <person name="Niehuis O."/>
        </authorList>
    </citation>
    <scope>NUCLEOTIDE SEQUENCE</scope>
    <source>
        <strain evidence="2">GBR_01_08_01A</strain>
    </source>
</reference>
<keyword evidence="1" id="KW-0472">Membrane</keyword>
<evidence type="ECO:0000256" key="1">
    <source>
        <dbReference type="SAM" id="Phobius"/>
    </source>
</evidence>